<feature type="transmembrane region" description="Helical" evidence="1">
    <location>
        <begin position="98"/>
        <end position="116"/>
    </location>
</feature>
<protein>
    <submittedName>
        <fullName evidence="2">Uncharacterized protein</fullName>
    </submittedName>
</protein>
<keyword evidence="1" id="KW-1133">Transmembrane helix</keyword>
<dbReference type="AlphaFoldDB" id="A0A9W7KV25"/>
<evidence type="ECO:0000313" key="2">
    <source>
        <dbReference type="EMBL" id="GMI12737.1"/>
    </source>
</evidence>
<name>A0A9W7KV25_9STRA</name>
<evidence type="ECO:0000313" key="3">
    <source>
        <dbReference type="Proteomes" id="UP001165122"/>
    </source>
</evidence>
<keyword evidence="3" id="KW-1185">Reference proteome</keyword>
<reference evidence="3" key="1">
    <citation type="journal article" date="2023" name="Commun. Biol.">
        <title>Genome analysis of Parmales, the sister group of diatoms, reveals the evolutionary specialization of diatoms from phago-mixotrophs to photoautotrophs.</title>
        <authorList>
            <person name="Ban H."/>
            <person name="Sato S."/>
            <person name="Yoshikawa S."/>
            <person name="Yamada K."/>
            <person name="Nakamura Y."/>
            <person name="Ichinomiya M."/>
            <person name="Sato N."/>
            <person name="Blanc-Mathieu R."/>
            <person name="Endo H."/>
            <person name="Kuwata A."/>
            <person name="Ogata H."/>
        </authorList>
    </citation>
    <scope>NUCLEOTIDE SEQUENCE [LARGE SCALE GENOMIC DNA]</scope>
    <source>
        <strain evidence="3">NIES 3700</strain>
    </source>
</reference>
<keyword evidence="1" id="KW-0472">Membrane</keyword>
<dbReference type="EMBL" id="BRXW01000180">
    <property type="protein sequence ID" value="GMI12737.1"/>
    <property type="molecule type" value="Genomic_DNA"/>
</dbReference>
<comment type="caution">
    <text evidence="2">The sequence shown here is derived from an EMBL/GenBank/DDBJ whole genome shotgun (WGS) entry which is preliminary data.</text>
</comment>
<gene>
    <name evidence="2" type="ORF">TrLO_g15702</name>
</gene>
<proteinExistence type="predicted"/>
<organism evidence="2 3">
    <name type="scientific">Triparma laevis f. longispina</name>
    <dbReference type="NCBI Taxonomy" id="1714387"/>
    <lineage>
        <taxon>Eukaryota</taxon>
        <taxon>Sar</taxon>
        <taxon>Stramenopiles</taxon>
        <taxon>Ochrophyta</taxon>
        <taxon>Bolidophyceae</taxon>
        <taxon>Parmales</taxon>
        <taxon>Triparmaceae</taxon>
        <taxon>Triparma</taxon>
    </lineage>
</organism>
<evidence type="ECO:0000256" key="1">
    <source>
        <dbReference type="SAM" id="Phobius"/>
    </source>
</evidence>
<keyword evidence="1" id="KW-0812">Transmembrane</keyword>
<dbReference type="OrthoDB" id="203756at2759"/>
<dbReference type="Proteomes" id="UP001165122">
    <property type="component" value="Unassembled WGS sequence"/>
</dbReference>
<sequence length="153" mass="17071">MSEHNLSKSTRHALLAPAPSPLTLELDDPSKAPIPSLTSLLHRSLLKTYLKTLLLFLLLDSVLSITTKKSTNRRRKGDLTGRGGGASKLSRFLTAIKLTYVIMFLPILLIFFWSVFRDPASPQILKACWGILKKKAVGYLGRPEEVDLENKRS</sequence>
<accession>A0A9W7KV25</accession>